<proteinExistence type="predicted"/>
<dbReference type="AlphaFoldDB" id="A0ABD3PSH6"/>
<accession>A0ABD3PSH6</accession>
<keyword evidence="1" id="KW-0472">Membrane</keyword>
<keyword evidence="1" id="KW-0812">Transmembrane</keyword>
<gene>
    <name evidence="2" type="ORF">HJC23_009769</name>
</gene>
<dbReference type="PANTHER" id="PTHR37935:SF1">
    <property type="entry name" value="CHROMOSOME UNDETERMINED SCAFFOLD_14, WHOLE GENOME SHOTGUN SEQUENCE"/>
    <property type="match status" value="1"/>
</dbReference>
<evidence type="ECO:0000313" key="3">
    <source>
        <dbReference type="Proteomes" id="UP001516023"/>
    </source>
</evidence>
<sequence>MARFRYCIGGCINKQRPGGLYSQHSYNRFDGLRASCTLLKRHFMLMPGSPAVVAAPPFVPTSLLETRRTSISTKRSLLRPCPLFHIPQNPILQLSRASHFCTKTRLHTPWSNYVLNKWHPPSNFSLLNRRSLWSHKPPPKPIKPHQTSTPNSFLNKFDLHHTLKSLHRVHNYVKNNLSLDIWTMNLLLLGFVAGPYIYNAMKNSPHTEDDYMFSIPVDDPVEHSVRILMELNDETASSSTDEDKSSLKATFNNPEDDAKRILNDLLASENLRTTASRIASGVIQSPPFQNACKVLVRNIWDDLVSDPETNNQLVALVQSVLQNERIYRVMKEMLIKLVNDEEVYKELTKLVVQLGEERDVLDATQRLLTESAHKTLNDPSVLDHSMEFATEVVGDDVVQRSGGEALRNTLGYAVQPSGGAIIAGLGTMLVAGAIHFYFLRGSNIDDGFTSPRSSFNSLVSGGDSGTRNAKLTSSIGGDNVISTIFLSTWVALSTVLSFPVLFVGSICNGISNVFSYPRRAILYGSEKCHHCAKYISTIPSNVGSKIISLPSWLGTSAKSSVTSVCSFASRSLTDFQSGVMNCCRSSMEYIISISKTTKGALTHIVATSRTSIAYCAESLTSLLASLRNRWTGTGAVDSTHTLR</sequence>
<comment type="caution">
    <text evidence="2">The sequence shown here is derived from an EMBL/GenBank/DDBJ whole genome shotgun (WGS) entry which is preliminary data.</text>
</comment>
<name>A0ABD3PSH6_9STRA</name>
<dbReference type="Proteomes" id="UP001516023">
    <property type="component" value="Unassembled WGS sequence"/>
</dbReference>
<keyword evidence="1" id="KW-1133">Transmembrane helix</keyword>
<protein>
    <submittedName>
        <fullName evidence="2">Uncharacterized protein</fullName>
    </submittedName>
</protein>
<reference evidence="2 3" key="1">
    <citation type="journal article" date="2020" name="G3 (Bethesda)">
        <title>Improved Reference Genome for Cyclotella cryptica CCMP332, a Model for Cell Wall Morphogenesis, Salinity Adaptation, and Lipid Production in Diatoms (Bacillariophyta).</title>
        <authorList>
            <person name="Roberts W.R."/>
            <person name="Downey K.M."/>
            <person name="Ruck E.C."/>
            <person name="Traller J.C."/>
            <person name="Alverson A.J."/>
        </authorList>
    </citation>
    <scope>NUCLEOTIDE SEQUENCE [LARGE SCALE GENOMIC DNA]</scope>
    <source>
        <strain evidence="2 3">CCMP332</strain>
    </source>
</reference>
<dbReference type="PANTHER" id="PTHR37935">
    <property type="entry name" value="CHROMOSOME UNDETERMINED SCAFFOLD_14, WHOLE GENOME SHOTGUN SEQUENCE"/>
    <property type="match status" value="1"/>
</dbReference>
<feature type="transmembrane region" description="Helical" evidence="1">
    <location>
        <begin position="418"/>
        <end position="439"/>
    </location>
</feature>
<keyword evidence="3" id="KW-1185">Reference proteome</keyword>
<feature type="transmembrane region" description="Helical" evidence="1">
    <location>
        <begin position="480"/>
        <end position="502"/>
    </location>
</feature>
<dbReference type="EMBL" id="JABMIG020000124">
    <property type="protein sequence ID" value="KAL3790669.1"/>
    <property type="molecule type" value="Genomic_DNA"/>
</dbReference>
<organism evidence="2 3">
    <name type="scientific">Cyclotella cryptica</name>
    <dbReference type="NCBI Taxonomy" id="29204"/>
    <lineage>
        <taxon>Eukaryota</taxon>
        <taxon>Sar</taxon>
        <taxon>Stramenopiles</taxon>
        <taxon>Ochrophyta</taxon>
        <taxon>Bacillariophyta</taxon>
        <taxon>Coscinodiscophyceae</taxon>
        <taxon>Thalassiosirophycidae</taxon>
        <taxon>Stephanodiscales</taxon>
        <taxon>Stephanodiscaceae</taxon>
        <taxon>Cyclotella</taxon>
    </lineage>
</organism>
<evidence type="ECO:0000256" key="1">
    <source>
        <dbReference type="SAM" id="Phobius"/>
    </source>
</evidence>
<evidence type="ECO:0000313" key="2">
    <source>
        <dbReference type="EMBL" id="KAL3790669.1"/>
    </source>
</evidence>